<keyword evidence="4" id="KW-1185">Reference proteome</keyword>
<evidence type="ECO:0000256" key="1">
    <source>
        <dbReference type="ARBA" id="ARBA00023125"/>
    </source>
</evidence>
<dbReference type="PANTHER" id="PTHR46558">
    <property type="entry name" value="TRACRIPTIONAL REGULATORY PROTEIN-RELATED-RELATED"/>
    <property type="match status" value="1"/>
</dbReference>
<gene>
    <name evidence="3" type="ORF">H8696_09505</name>
</gene>
<dbReference type="Gene3D" id="1.10.260.40">
    <property type="entry name" value="lambda repressor-like DNA-binding domains"/>
    <property type="match status" value="1"/>
</dbReference>
<evidence type="ECO:0000259" key="2">
    <source>
        <dbReference type="PROSITE" id="PS50943"/>
    </source>
</evidence>
<dbReference type="SMART" id="SM00530">
    <property type="entry name" value="HTH_XRE"/>
    <property type="match status" value="1"/>
</dbReference>
<evidence type="ECO:0000313" key="3">
    <source>
        <dbReference type="EMBL" id="MBC8532082.1"/>
    </source>
</evidence>
<dbReference type="CDD" id="cd00093">
    <property type="entry name" value="HTH_XRE"/>
    <property type="match status" value="1"/>
</dbReference>
<dbReference type="PROSITE" id="PS50943">
    <property type="entry name" value="HTH_CROC1"/>
    <property type="match status" value="1"/>
</dbReference>
<dbReference type="InterPro" id="IPR001387">
    <property type="entry name" value="Cro/C1-type_HTH"/>
</dbReference>
<dbReference type="AlphaFoldDB" id="A0A926HLH7"/>
<dbReference type="GO" id="GO:0003677">
    <property type="term" value="F:DNA binding"/>
    <property type="evidence" value="ECO:0007669"/>
    <property type="project" value="UniProtKB-KW"/>
</dbReference>
<dbReference type="Proteomes" id="UP000623172">
    <property type="component" value="Unassembled WGS sequence"/>
</dbReference>
<dbReference type="RefSeq" id="WP_249317139.1">
    <property type="nucleotide sequence ID" value="NZ_JACRSR010000004.1"/>
</dbReference>
<comment type="caution">
    <text evidence="3">The sequence shown here is derived from an EMBL/GenBank/DDBJ whole genome shotgun (WGS) entry which is preliminary data.</text>
</comment>
<sequence>MKIAQIIRAQRKTLGLTQEQVAERLGVSTSAVNKWERGGAYPDITLLSPLARLLHLDLNALLSFKEELTDQEIGDFLSVVMETIENEGFERGFSMVMDKIHQYPHCGMLIFMAASTLEGARMMFPGDDGTYEDRLEALYERAAASDDGRARDQAKGILLSKAMNKGEYEKAEKLLAEIPDPTLDKRQMKANLYQREGRLAEAAEILEGKVMNAANDMQSALLGLMDIALAEDRPDLAGHYGDVAVETARLYDLWQYNAYVPLFQLAVAKRDGERCMAILEKMLPAMLEPWDVQRSPLYGHVRTKTAHPKFQRQMLDTLLNALERDGELDFLRNQAGFPELMQRFKA</sequence>
<dbReference type="EMBL" id="JACRSR010000004">
    <property type="protein sequence ID" value="MBC8532082.1"/>
    <property type="molecule type" value="Genomic_DNA"/>
</dbReference>
<accession>A0A926HLH7</accession>
<evidence type="ECO:0000313" key="4">
    <source>
        <dbReference type="Proteomes" id="UP000623172"/>
    </source>
</evidence>
<dbReference type="Pfam" id="PF01381">
    <property type="entry name" value="HTH_3"/>
    <property type="match status" value="1"/>
</dbReference>
<dbReference type="PANTHER" id="PTHR46558:SF11">
    <property type="entry name" value="HTH-TYPE TRANSCRIPTIONAL REGULATOR XRE"/>
    <property type="match status" value="1"/>
</dbReference>
<reference evidence="3" key="1">
    <citation type="submission" date="2020-08" db="EMBL/GenBank/DDBJ databases">
        <title>Genome public.</title>
        <authorList>
            <person name="Liu C."/>
            <person name="Sun Q."/>
        </authorList>
    </citation>
    <scope>NUCLEOTIDE SEQUENCE</scope>
    <source>
        <strain evidence="3">NSJ-53</strain>
    </source>
</reference>
<protein>
    <submittedName>
        <fullName evidence="3">Helix-turn-helix transcriptional regulator</fullName>
    </submittedName>
</protein>
<proteinExistence type="predicted"/>
<name>A0A926HLH7_9FIRM</name>
<dbReference type="SUPFAM" id="SSF47413">
    <property type="entry name" value="lambda repressor-like DNA-binding domains"/>
    <property type="match status" value="1"/>
</dbReference>
<dbReference type="InterPro" id="IPR010982">
    <property type="entry name" value="Lambda_DNA-bd_dom_sf"/>
</dbReference>
<feature type="domain" description="HTH cro/C1-type" evidence="2">
    <location>
        <begin position="7"/>
        <end position="61"/>
    </location>
</feature>
<organism evidence="3 4">
    <name type="scientific">Gehongia tenuis</name>
    <dbReference type="NCBI Taxonomy" id="2763655"/>
    <lineage>
        <taxon>Bacteria</taxon>
        <taxon>Bacillati</taxon>
        <taxon>Bacillota</taxon>
        <taxon>Clostridia</taxon>
        <taxon>Christensenellales</taxon>
        <taxon>Christensenellaceae</taxon>
        <taxon>Gehongia</taxon>
    </lineage>
</organism>
<keyword evidence="1" id="KW-0238">DNA-binding</keyword>